<keyword evidence="1" id="KW-0732">Signal</keyword>
<dbReference type="Gene3D" id="3.55.50.70">
    <property type="match status" value="1"/>
</dbReference>
<comment type="caution">
    <text evidence="3">The sequence shown here is derived from an EMBL/GenBank/DDBJ whole genome shotgun (WGS) entry which is preliminary data.</text>
</comment>
<dbReference type="AlphaFoldDB" id="A0A2S5DM54"/>
<name>A0A2S5DM54_9BURK</name>
<accession>A0A2S5DM54</accession>
<evidence type="ECO:0000256" key="1">
    <source>
        <dbReference type="SAM" id="SignalP"/>
    </source>
</evidence>
<reference evidence="3 4" key="1">
    <citation type="submission" date="2018-01" db="EMBL/GenBank/DDBJ databases">
        <title>Successful Treatment of Persistent Burkholderia cepacia Bacteremia with Ceftazidime-Avibactam.</title>
        <authorList>
            <person name="Tamma P."/>
            <person name="Fan Y."/>
            <person name="Bergman Y."/>
            <person name="Sick-Samuels A."/>
            <person name="Hsu A."/>
            <person name="Timp W."/>
            <person name="Simner P."/>
        </authorList>
    </citation>
    <scope>NUCLEOTIDE SEQUENCE [LARGE SCALE GENOMIC DNA]</scope>
    <source>
        <strain evidence="3 4">170816</strain>
    </source>
</reference>
<dbReference type="EMBL" id="PQVP01000006">
    <property type="protein sequence ID" value="POZ80171.1"/>
    <property type="molecule type" value="Genomic_DNA"/>
</dbReference>
<feature type="chain" id="PRO_5015628680" evidence="1">
    <location>
        <begin position="19"/>
        <end position="265"/>
    </location>
</feature>
<evidence type="ECO:0000313" key="3">
    <source>
        <dbReference type="EMBL" id="POZ80171.1"/>
    </source>
</evidence>
<dbReference type="Proteomes" id="UP000238655">
    <property type="component" value="Unassembled WGS sequence"/>
</dbReference>
<evidence type="ECO:0000259" key="2">
    <source>
        <dbReference type="Pfam" id="PF10671"/>
    </source>
</evidence>
<feature type="domain" description="Toxin co-regulated pilus biosynthesis protein Q C-terminal" evidence="2">
    <location>
        <begin position="186"/>
        <end position="263"/>
    </location>
</feature>
<sequence length="265" mass="28013">MKHLLVALGAAAPLTAIAGFQVVNEPPPPAVVAAAATAPATAGAVPSVSVAEAPLAAPDAASAGSQGIGLIAVRYTGTPDKVIPVRTGFGRDLKLPEALKQIAPPGWTPMFNDGVVESFIDRNRLVSWRGGRKWTEVLDILASENNLVVDLDWSRHTLNANFKAMAPKMPSVTAAPSAPAAPVVMSWIAKSGSTLRTAVTEWATKEGWQVVWGPTFDYPIVSQLSFDGSFLDAIVGVFRSYEKADRPLLVDVHAAQKLLYITARP</sequence>
<gene>
    <name evidence="3" type="ORF">C3743_40035</name>
</gene>
<feature type="signal peptide" evidence="1">
    <location>
        <begin position="1"/>
        <end position="18"/>
    </location>
</feature>
<dbReference type="RefSeq" id="WP_105750001.1">
    <property type="nucleotide sequence ID" value="NZ_PQVP01000006.1"/>
</dbReference>
<dbReference type="Pfam" id="PF10671">
    <property type="entry name" value="TcpQ"/>
    <property type="match status" value="1"/>
</dbReference>
<evidence type="ECO:0000313" key="4">
    <source>
        <dbReference type="Proteomes" id="UP000238655"/>
    </source>
</evidence>
<protein>
    <submittedName>
        <fullName evidence="3">Pilus assembly protein PilL</fullName>
    </submittedName>
</protein>
<proteinExistence type="predicted"/>
<dbReference type="InterPro" id="IPR018927">
    <property type="entry name" value="Pilus_synth_Q_C"/>
</dbReference>
<organism evidence="3 4">
    <name type="scientific">Burkholderia contaminans</name>
    <dbReference type="NCBI Taxonomy" id="488447"/>
    <lineage>
        <taxon>Bacteria</taxon>
        <taxon>Pseudomonadati</taxon>
        <taxon>Pseudomonadota</taxon>
        <taxon>Betaproteobacteria</taxon>
        <taxon>Burkholderiales</taxon>
        <taxon>Burkholderiaceae</taxon>
        <taxon>Burkholderia</taxon>
        <taxon>Burkholderia cepacia complex</taxon>
    </lineage>
</organism>